<dbReference type="InterPro" id="IPR025877">
    <property type="entry name" value="MobA-like_NTP_Trfase"/>
</dbReference>
<dbReference type="Pfam" id="PF12804">
    <property type="entry name" value="NTP_transf_3"/>
    <property type="match status" value="1"/>
</dbReference>
<dbReference type="GO" id="GO:0005525">
    <property type="term" value="F:GTP binding"/>
    <property type="evidence" value="ECO:0007669"/>
    <property type="project" value="UniProtKB-UniRule"/>
</dbReference>
<feature type="binding site" evidence="8">
    <location>
        <position position="25"/>
    </location>
    <ligand>
        <name>GTP</name>
        <dbReference type="ChEBI" id="CHEBI:37565"/>
    </ligand>
</feature>
<dbReference type="GO" id="GO:0005737">
    <property type="term" value="C:cytoplasm"/>
    <property type="evidence" value="ECO:0007669"/>
    <property type="project" value="UniProtKB-SubCell"/>
</dbReference>
<evidence type="ECO:0000313" key="9">
    <source>
        <dbReference type="EMBL" id="QEP33365.1"/>
    </source>
</evidence>
<reference evidence="9 10" key="2">
    <citation type="submission" date="2019-09" db="EMBL/GenBank/DDBJ databases">
        <title>Complete genome sequencing of four Arcobacter species reveals a diverse suite of mobile elements.</title>
        <authorList>
            <person name="Miller W.G."/>
            <person name="Yee E."/>
            <person name="Bono J.L."/>
        </authorList>
    </citation>
    <scope>NUCLEOTIDE SEQUENCE [LARGE SCALE GENOMIC DNA]</scope>
    <source>
        <strain evidence="9 10">LMG 26638</strain>
    </source>
</reference>
<name>A0A5C2H7A3_9BACT</name>
<dbReference type="PANTHER" id="PTHR19136">
    <property type="entry name" value="MOLYBDENUM COFACTOR GUANYLYLTRANSFERASE"/>
    <property type="match status" value="1"/>
</dbReference>
<sequence>MTIASHKIPCVILCGGKSSRMGEDKSLLPFDSKTTLTQYQYDRLKPYFKKVYISSKNNKFDFDCNLIFDDNEIYSPIVALKSIFEALQSEDKIFIITVDTPLVKIDSISKIIDKSKSWDICVAKTIKTHNLCGVFSKKTKETLDEMIDKNIHKVGYLLNNLNTQTVQFDNDDEFINLNNIQEYKKSLKIIS</sequence>
<dbReference type="HAMAP" id="MF_00316">
    <property type="entry name" value="MobA"/>
    <property type="match status" value="1"/>
</dbReference>
<evidence type="ECO:0000256" key="4">
    <source>
        <dbReference type="ARBA" id="ARBA00022741"/>
    </source>
</evidence>
<organism evidence="9 10">
    <name type="scientific">Malaciobacter pacificus</name>
    <dbReference type="NCBI Taxonomy" id="1080223"/>
    <lineage>
        <taxon>Bacteria</taxon>
        <taxon>Pseudomonadati</taxon>
        <taxon>Campylobacterota</taxon>
        <taxon>Epsilonproteobacteria</taxon>
        <taxon>Campylobacterales</taxon>
        <taxon>Arcobacteraceae</taxon>
        <taxon>Malaciobacter</taxon>
    </lineage>
</organism>
<keyword evidence="10" id="KW-1185">Reference proteome</keyword>
<dbReference type="InterPro" id="IPR029044">
    <property type="entry name" value="Nucleotide-diphossugar_trans"/>
</dbReference>
<comment type="subcellular location">
    <subcellularLocation>
        <location evidence="8">Cytoplasm</location>
    </subcellularLocation>
</comment>
<comment type="catalytic activity">
    <reaction evidence="8">
        <text>Mo-molybdopterin + GTP + H(+) = Mo-molybdopterin guanine dinucleotide + diphosphate</text>
        <dbReference type="Rhea" id="RHEA:34243"/>
        <dbReference type="ChEBI" id="CHEBI:15378"/>
        <dbReference type="ChEBI" id="CHEBI:33019"/>
        <dbReference type="ChEBI" id="CHEBI:37565"/>
        <dbReference type="ChEBI" id="CHEBI:71302"/>
        <dbReference type="ChEBI" id="CHEBI:71310"/>
        <dbReference type="EC" id="2.7.7.77"/>
    </reaction>
</comment>
<feature type="binding site" evidence="8">
    <location>
        <position position="99"/>
    </location>
    <ligand>
        <name>GTP</name>
        <dbReference type="ChEBI" id="CHEBI:37565"/>
    </ligand>
</feature>
<keyword evidence="7 8" id="KW-0501">Molybdenum cofactor biosynthesis</keyword>
<dbReference type="GO" id="GO:1902758">
    <property type="term" value="P:bis(molybdopterin guanine dinucleotide)molybdenum biosynthetic process"/>
    <property type="evidence" value="ECO:0007669"/>
    <property type="project" value="TreeGrafter"/>
</dbReference>
<dbReference type="RefSeq" id="WP_130232339.1">
    <property type="nucleotide sequence ID" value="NZ_BMEF01000001.1"/>
</dbReference>
<evidence type="ECO:0000256" key="1">
    <source>
        <dbReference type="ARBA" id="ARBA00022490"/>
    </source>
</evidence>
<evidence type="ECO:0000256" key="5">
    <source>
        <dbReference type="ARBA" id="ARBA00022842"/>
    </source>
</evidence>
<feature type="binding site" evidence="8">
    <location>
        <position position="99"/>
    </location>
    <ligand>
        <name>Mg(2+)</name>
        <dbReference type="ChEBI" id="CHEBI:18420"/>
    </ligand>
</feature>
<accession>A0A5C2H7A3</accession>
<feature type="binding site" evidence="8">
    <location>
        <position position="69"/>
    </location>
    <ligand>
        <name>GTP</name>
        <dbReference type="ChEBI" id="CHEBI:37565"/>
    </ligand>
</feature>
<keyword evidence="4 8" id="KW-0547">Nucleotide-binding</keyword>
<reference evidence="9 10" key="3">
    <citation type="submission" date="2019-09" db="EMBL/GenBank/DDBJ databases">
        <title>Taxonomic note: a critical rebuttal of the proposed division of the genus Arcobacter into six genera, emended descriptions of Arcobacter anaerophilus and the genus Arcobacter, and an assessment of genus-level boundaries for Epsilonproteobacteria using in silico genomic comparator tools.</title>
        <authorList>
            <person name="On S.L.W."/>
            <person name="Miller W.G."/>
            <person name="Biggs P."/>
            <person name="Cornelius A."/>
            <person name="Vandamme P."/>
        </authorList>
    </citation>
    <scope>NUCLEOTIDE SEQUENCE [LARGE SCALE GENOMIC DNA]</scope>
    <source>
        <strain evidence="9 10">LMG 26638</strain>
    </source>
</reference>
<dbReference type="GO" id="GO:0046872">
    <property type="term" value="F:metal ion binding"/>
    <property type="evidence" value="ECO:0007669"/>
    <property type="project" value="UniProtKB-KW"/>
</dbReference>
<comment type="function">
    <text evidence="8">Transfers a GMP moiety from GTP to Mo-molybdopterin (Mo-MPT) cofactor (Moco or molybdenum cofactor) to form Mo-molybdopterin guanine dinucleotide (Mo-MGD) cofactor.</text>
</comment>
<keyword evidence="6 8" id="KW-0342">GTP-binding</keyword>
<keyword evidence="3 8" id="KW-0479">Metal-binding</keyword>
<evidence type="ECO:0000256" key="7">
    <source>
        <dbReference type="ARBA" id="ARBA00023150"/>
    </source>
</evidence>
<evidence type="ECO:0000313" key="10">
    <source>
        <dbReference type="Proteomes" id="UP000322726"/>
    </source>
</evidence>
<protein>
    <recommendedName>
        <fullName evidence="8">Probable molybdenum cofactor guanylyltransferase</fullName>
        <shortName evidence="8">MoCo guanylyltransferase</shortName>
        <ecNumber evidence="8">2.7.7.77</ecNumber>
    </recommendedName>
    <alternativeName>
        <fullName evidence="8">GTP:molybdopterin guanylyltransferase</fullName>
    </alternativeName>
    <alternativeName>
        <fullName evidence="8">Mo-MPT guanylyltransferase</fullName>
    </alternativeName>
    <alternativeName>
        <fullName evidence="8">Molybdopterin guanylyltransferase</fullName>
    </alternativeName>
    <alternativeName>
        <fullName evidence="8">Molybdopterin-guanine dinucleotide synthase</fullName>
        <shortName evidence="8">MGD synthase</shortName>
    </alternativeName>
</protein>
<dbReference type="AlphaFoldDB" id="A0A5C2H7A3"/>
<comment type="domain">
    <text evidence="8">The N-terminal domain determines nucleotide recognition and specific binding, while the C-terminal domain determines the specific binding to the target protein.</text>
</comment>
<comment type="caution">
    <text evidence="8">Lacks conserved residue(s) required for the propagation of feature annotation.</text>
</comment>
<dbReference type="EMBL" id="CP035928">
    <property type="protein sequence ID" value="QEP33365.1"/>
    <property type="molecule type" value="Genomic_DNA"/>
</dbReference>
<feature type="binding site" evidence="8">
    <location>
        <begin position="13"/>
        <end position="15"/>
    </location>
    <ligand>
        <name>GTP</name>
        <dbReference type="ChEBI" id="CHEBI:37565"/>
    </ligand>
</feature>
<keyword evidence="1 8" id="KW-0963">Cytoplasm</keyword>
<comment type="similarity">
    <text evidence="8">Belongs to the MobA family.</text>
</comment>
<keyword evidence="2 8" id="KW-0808">Transferase</keyword>
<dbReference type="PANTHER" id="PTHR19136:SF81">
    <property type="entry name" value="MOLYBDENUM COFACTOR GUANYLYLTRANSFERASE"/>
    <property type="match status" value="1"/>
</dbReference>
<reference evidence="10" key="1">
    <citation type="submission" date="2019-09" db="EMBL/GenBank/DDBJ databases">
        <title>Complete genome sequencing of four Arcobacter species reveals a diverse suite of mobile elements.</title>
        <authorList>
            <person name="On S.L.W."/>
            <person name="Miller W.G."/>
            <person name="Biggs P."/>
            <person name="Cornelius A."/>
            <person name="Vandamme P."/>
        </authorList>
    </citation>
    <scope>NUCLEOTIDE SEQUENCE [LARGE SCALE GENOMIC DNA]</scope>
    <source>
        <strain evidence="10">LMG 26638</strain>
    </source>
</reference>
<dbReference type="EC" id="2.7.7.77" evidence="8"/>
<keyword evidence="9" id="KW-0548">Nucleotidyltransferase</keyword>
<dbReference type="GO" id="GO:0061603">
    <property type="term" value="F:molybdenum cofactor guanylyltransferase activity"/>
    <property type="evidence" value="ECO:0007669"/>
    <property type="project" value="UniProtKB-EC"/>
</dbReference>
<dbReference type="NCBIfam" id="NF001837">
    <property type="entry name" value="PRK00560.1"/>
    <property type="match status" value="1"/>
</dbReference>
<evidence type="ECO:0000256" key="6">
    <source>
        <dbReference type="ARBA" id="ARBA00023134"/>
    </source>
</evidence>
<evidence type="ECO:0000256" key="8">
    <source>
        <dbReference type="HAMAP-Rule" id="MF_00316"/>
    </source>
</evidence>
<gene>
    <name evidence="8 9" type="primary">mobA</name>
    <name evidence="9" type="ORF">APAC_0195</name>
</gene>
<dbReference type="SUPFAM" id="SSF53448">
    <property type="entry name" value="Nucleotide-diphospho-sugar transferases"/>
    <property type="match status" value="1"/>
</dbReference>
<keyword evidence="5 8" id="KW-0460">Magnesium</keyword>
<dbReference type="Proteomes" id="UP000322726">
    <property type="component" value="Chromosome"/>
</dbReference>
<comment type="cofactor">
    <cofactor evidence="8">
        <name>Mg(2+)</name>
        <dbReference type="ChEBI" id="CHEBI:18420"/>
    </cofactor>
</comment>
<evidence type="ECO:0000256" key="2">
    <source>
        <dbReference type="ARBA" id="ARBA00022679"/>
    </source>
</evidence>
<dbReference type="InterPro" id="IPR013482">
    <property type="entry name" value="Molybde_CF_guanTrfase"/>
</dbReference>
<dbReference type="KEGG" id="apai:APAC_0195"/>
<dbReference type="OrthoDB" id="9788394at2"/>
<evidence type="ECO:0000256" key="3">
    <source>
        <dbReference type="ARBA" id="ARBA00022723"/>
    </source>
</evidence>
<dbReference type="Gene3D" id="3.90.550.10">
    <property type="entry name" value="Spore Coat Polysaccharide Biosynthesis Protein SpsA, Chain A"/>
    <property type="match status" value="1"/>
</dbReference>
<dbReference type="CDD" id="cd02503">
    <property type="entry name" value="MobA"/>
    <property type="match status" value="1"/>
</dbReference>
<proteinExistence type="inferred from homology"/>